<dbReference type="EMBL" id="LQOT01000079">
    <property type="protein sequence ID" value="ORV39320.1"/>
    <property type="molecule type" value="Genomic_DNA"/>
</dbReference>
<keyword evidence="2" id="KW-1185">Reference proteome</keyword>
<gene>
    <name evidence="1" type="ORF">AWC02_00970</name>
</gene>
<evidence type="ECO:0000313" key="2">
    <source>
        <dbReference type="Proteomes" id="UP000193465"/>
    </source>
</evidence>
<evidence type="ECO:0000313" key="1">
    <source>
        <dbReference type="EMBL" id="ORV39320.1"/>
    </source>
</evidence>
<accession>A0A1X1T472</accession>
<dbReference type="AlphaFoldDB" id="A0A1X1T472"/>
<sequence length="83" mass="9133">MTYDRQMIPIGEVQPGYTLVVDRGNGEQLFRVEAAEFSATQQEDGSYKQIHRLRSGPVDGGGAPWVIEGPPDIMVCRITGRPS</sequence>
<dbReference type="RefSeq" id="WP_085130854.1">
    <property type="nucleotide sequence ID" value="NZ_LQOT01000079.1"/>
</dbReference>
<protein>
    <submittedName>
        <fullName evidence="1">Uncharacterized protein</fullName>
    </submittedName>
</protein>
<comment type="caution">
    <text evidence="1">The sequence shown here is derived from an EMBL/GenBank/DDBJ whole genome shotgun (WGS) entry which is preliminary data.</text>
</comment>
<reference evidence="1 2" key="1">
    <citation type="submission" date="2016-01" db="EMBL/GenBank/DDBJ databases">
        <title>The new phylogeny of the genus Mycobacterium.</title>
        <authorList>
            <person name="Tarcisio F."/>
            <person name="Conor M."/>
            <person name="Antonella G."/>
            <person name="Elisabetta G."/>
            <person name="Giulia F.S."/>
            <person name="Sara T."/>
            <person name="Anna F."/>
            <person name="Clotilde B."/>
            <person name="Roberto B."/>
            <person name="Veronica D.S."/>
            <person name="Fabio R."/>
            <person name="Monica P."/>
            <person name="Olivier J."/>
            <person name="Enrico T."/>
            <person name="Nicola S."/>
        </authorList>
    </citation>
    <scope>NUCLEOTIDE SEQUENCE [LARGE SCALE GENOMIC DNA]</scope>
    <source>
        <strain evidence="1 2">ATCC 27353</strain>
    </source>
</reference>
<organism evidence="1 2">
    <name type="scientific">Mycolicibacter engbaekii</name>
    <dbReference type="NCBI Taxonomy" id="188915"/>
    <lineage>
        <taxon>Bacteria</taxon>
        <taxon>Bacillati</taxon>
        <taxon>Actinomycetota</taxon>
        <taxon>Actinomycetes</taxon>
        <taxon>Mycobacteriales</taxon>
        <taxon>Mycobacteriaceae</taxon>
        <taxon>Mycolicibacter</taxon>
    </lineage>
</organism>
<dbReference type="Proteomes" id="UP000193465">
    <property type="component" value="Unassembled WGS sequence"/>
</dbReference>
<proteinExistence type="predicted"/>
<name>A0A1X1T472_9MYCO</name>